<dbReference type="PANTHER" id="PTHR21500">
    <property type="entry name" value="TUBULIN-SPECIFIC CHAPERONE A"/>
    <property type="match status" value="1"/>
</dbReference>
<dbReference type="InterPro" id="IPR004226">
    <property type="entry name" value="TBCA"/>
</dbReference>
<dbReference type="Proteomes" id="UP000504637">
    <property type="component" value="Unplaced"/>
</dbReference>
<keyword evidence="3" id="KW-0493">Microtubule</keyword>
<dbReference type="OrthoDB" id="296187at2759"/>
<organism evidence="5">
    <name type="scientific">Dissoconium aciculare CBS 342.82</name>
    <dbReference type="NCBI Taxonomy" id="1314786"/>
    <lineage>
        <taxon>Eukaryota</taxon>
        <taxon>Fungi</taxon>
        <taxon>Dikarya</taxon>
        <taxon>Ascomycota</taxon>
        <taxon>Pezizomycotina</taxon>
        <taxon>Dothideomycetes</taxon>
        <taxon>Dothideomycetidae</taxon>
        <taxon>Mycosphaerellales</taxon>
        <taxon>Dissoconiaceae</taxon>
        <taxon>Dissoconium</taxon>
    </lineage>
</organism>
<reference evidence="5" key="1">
    <citation type="submission" date="2020-01" db="EMBL/GenBank/DDBJ databases">
        <authorList>
            <consortium name="DOE Joint Genome Institute"/>
            <person name="Haridas S."/>
            <person name="Albert R."/>
            <person name="Binder M."/>
            <person name="Bloem J."/>
            <person name="Labutti K."/>
            <person name="Salamov A."/>
            <person name="Andreopoulos B."/>
            <person name="Baker S.E."/>
            <person name="Barry K."/>
            <person name="Bills G."/>
            <person name="Bluhm B.H."/>
            <person name="Cannon C."/>
            <person name="Castanera R."/>
            <person name="Culley D.E."/>
            <person name="Daum C."/>
            <person name="Ezra D."/>
            <person name="Gonzalez J.B."/>
            <person name="Henrissat B."/>
            <person name="Kuo A."/>
            <person name="Liang C."/>
            <person name="Lipzen A."/>
            <person name="Lutzoni F."/>
            <person name="Magnuson J."/>
            <person name="Mondo S."/>
            <person name="Nolan M."/>
            <person name="Ohm R."/>
            <person name="Pangilinan J."/>
            <person name="Park H.-J."/>
            <person name="Ramirez L."/>
            <person name="Alfaro M."/>
            <person name="Sun H."/>
            <person name="Tritt A."/>
            <person name="Yoshinaga Y."/>
            <person name="Zwiers L.-H."/>
            <person name="Turgeon B.G."/>
            <person name="Goodwin S.B."/>
            <person name="Spatafora J.W."/>
            <person name="Crous P.W."/>
            <person name="Grigoriev I.V."/>
        </authorList>
    </citation>
    <scope>NUCLEOTIDE SEQUENCE</scope>
    <source>
        <strain evidence="5">CBS 342.82</strain>
    </source>
</reference>
<evidence type="ECO:0000256" key="1">
    <source>
        <dbReference type="ARBA" id="ARBA00006806"/>
    </source>
</evidence>
<dbReference type="GeneID" id="54363249"/>
<comment type="subunit">
    <text evidence="3">Supercomplex made of cofactors A to E. Cofactors A and D function by capturing and stabilizing tubulin in a quasi-native conformation. Cofactor E binds to the cofactor D-tubulin complex; interaction with cofactor C then causes the release of tubulin polypeptides that are committed to the native state.</text>
</comment>
<dbReference type="SUPFAM" id="SSF46988">
    <property type="entry name" value="Tubulin chaperone cofactor A"/>
    <property type="match status" value="1"/>
</dbReference>
<dbReference type="InterPro" id="IPR036126">
    <property type="entry name" value="TBCA_sf"/>
</dbReference>
<evidence type="ECO:0000256" key="3">
    <source>
        <dbReference type="RuleBase" id="RU364030"/>
    </source>
</evidence>
<dbReference type="RefSeq" id="XP_033457841.1">
    <property type="nucleotide sequence ID" value="XM_033605449.1"/>
</dbReference>
<accession>A0A6J3LYG1</accession>
<keyword evidence="3" id="KW-0963">Cytoplasm</keyword>
<proteinExistence type="inferred from homology"/>
<comment type="subcellular location">
    <subcellularLocation>
        <location evidence="3">Cytoplasm</location>
        <location evidence="3">Cytoskeleton</location>
    </subcellularLocation>
</comment>
<gene>
    <name evidence="5" type="ORF">K489DRAFT_382736</name>
</gene>
<dbReference type="PANTHER" id="PTHR21500:SF0">
    <property type="entry name" value="TUBULIN-SPECIFIC CHAPERONE A"/>
    <property type="match status" value="1"/>
</dbReference>
<keyword evidence="2 3" id="KW-0143">Chaperone</keyword>
<name>A0A6J3LYG1_9PEZI</name>
<dbReference type="GO" id="GO:0005829">
    <property type="term" value="C:cytosol"/>
    <property type="evidence" value="ECO:0007669"/>
    <property type="project" value="TreeGrafter"/>
</dbReference>
<dbReference type="GO" id="GO:0048487">
    <property type="term" value="F:beta-tubulin binding"/>
    <property type="evidence" value="ECO:0007669"/>
    <property type="project" value="InterPro"/>
</dbReference>
<keyword evidence="3" id="KW-0206">Cytoskeleton</keyword>
<dbReference type="AlphaFoldDB" id="A0A6J3LYG1"/>
<dbReference type="Pfam" id="PF02970">
    <property type="entry name" value="TBCA"/>
    <property type="match status" value="1"/>
</dbReference>
<dbReference type="GO" id="GO:0007021">
    <property type="term" value="P:tubulin complex assembly"/>
    <property type="evidence" value="ECO:0007669"/>
    <property type="project" value="UniProtKB-UniRule"/>
</dbReference>
<evidence type="ECO:0000256" key="2">
    <source>
        <dbReference type="ARBA" id="ARBA00023186"/>
    </source>
</evidence>
<keyword evidence="4" id="KW-1185">Reference proteome</keyword>
<dbReference type="GO" id="GO:0005874">
    <property type="term" value="C:microtubule"/>
    <property type="evidence" value="ECO:0007669"/>
    <property type="project" value="UniProtKB-KW"/>
</dbReference>
<dbReference type="Gene3D" id="1.20.58.90">
    <property type="match status" value="1"/>
</dbReference>
<evidence type="ECO:0000313" key="5">
    <source>
        <dbReference type="RefSeq" id="XP_033457841.1"/>
    </source>
</evidence>
<dbReference type="GO" id="GO:0007023">
    <property type="term" value="P:post-chaperonin tubulin folding pathway"/>
    <property type="evidence" value="ECO:0007669"/>
    <property type="project" value="UniProtKB-UniRule"/>
</dbReference>
<reference evidence="5" key="3">
    <citation type="submission" date="2025-08" db="UniProtKB">
        <authorList>
            <consortium name="RefSeq"/>
        </authorList>
    </citation>
    <scope>IDENTIFICATION</scope>
    <source>
        <strain evidence="5">CBS 342.82</strain>
    </source>
</reference>
<comment type="similarity">
    <text evidence="1 3">Belongs to the TBCA family.</text>
</comment>
<sequence>MPAPSQLAIQTSVLQRLVKEEASYHKELEHQEVRIAKLEQGGDDENAEYTLRQERKAAEETKALFPQLKQKIQEALTKLESYMGQIKSSGEATDSTEIEKATAAIAAAKEVVA</sequence>
<evidence type="ECO:0000313" key="4">
    <source>
        <dbReference type="Proteomes" id="UP000504637"/>
    </source>
</evidence>
<protein>
    <recommendedName>
        <fullName evidence="3">Tubulin-specific chaperone A</fullName>
    </recommendedName>
</protein>
<reference evidence="5" key="2">
    <citation type="submission" date="2020-04" db="EMBL/GenBank/DDBJ databases">
        <authorList>
            <consortium name="NCBI Genome Project"/>
        </authorList>
    </citation>
    <scope>NUCLEOTIDE SEQUENCE</scope>
    <source>
        <strain evidence="5">CBS 342.82</strain>
    </source>
</reference>